<proteinExistence type="predicted"/>
<reference evidence="1 2" key="1">
    <citation type="submission" date="2016-08" db="EMBL/GenBank/DDBJ databases">
        <authorList>
            <person name="Seilhamer J.J."/>
        </authorList>
    </citation>
    <scope>NUCLEOTIDE SEQUENCE [LARGE SCALE GENOMIC DNA]</scope>
    <source>
        <strain evidence="1 2">SDA_GO95</strain>
    </source>
</reference>
<evidence type="ECO:0000313" key="2">
    <source>
        <dbReference type="Proteomes" id="UP000195696"/>
    </source>
</evidence>
<organism evidence="1 2">
    <name type="scientific">Bacillus mycoides</name>
    <dbReference type="NCBI Taxonomy" id="1405"/>
    <lineage>
        <taxon>Bacteria</taxon>
        <taxon>Bacillati</taxon>
        <taxon>Bacillota</taxon>
        <taxon>Bacilli</taxon>
        <taxon>Bacillales</taxon>
        <taxon>Bacillaceae</taxon>
        <taxon>Bacillus</taxon>
        <taxon>Bacillus cereus group</taxon>
    </lineage>
</organism>
<accession>A0A1C4DFF4</accession>
<sequence length="44" mass="5031">MNFNKKATEIVERRARTTNFGVFLSSFCLIVNHLHNNSPAKPKV</sequence>
<dbReference type="EMBL" id="FMAK01000034">
    <property type="protein sequence ID" value="SCB68359.1"/>
    <property type="molecule type" value="Genomic_DNA"/>
</dbReference>
<gene>
    <name evidence="1" type="ORF">BWGO95_02499</name>
</gene>
<dbReference type="Proteomes" id="UP000195696">
    <property type="component" value="Unassembled WGS sequence"/>
</dbReference>
<name>A0A1C4DFF4_BACMY</name>
<protein>
    <submittedName>
        <fullName evidence="1">Uncharacterized protein</fullName>
    </submittedName>
</protein>
<dbReference type="AlphaFoldDB" id="A0A1C4DFF4"/>
<evidence type="ECO:0000313" key="1">
    <source>
        <dbReference type="EMBL" id="SCB68359.1"/>
    </source>
</evidence>